<reference evidence="1" key="1">
    <citation type="submission" date="2014-09" db="EMBL/GenBank/DDBJ databases">
        <authorList>
            <person name="Magalhaes I.L.F."/>
            <person name="Oliveira U."/>
            <person name="Santos F.R."/>
            <person name="Vidigal T.H.D.A."/>
            <person name="Brescovit A.D."/>
            <person name="Santos A.J."/>
        </authorList>
    </citation>
    <scope>NUCLEOTIDE SEQUENCE</scope>
    <source>
        <tissue evidence="1">Shoot tissue taken approximately 20 cm above the soil surface</tissue>
    </source>
</reference>
<reference evidence="1" key="2">
    <citation type="journal article" date="2015" name="Data Brief">
        <title>Shoot transcriptome of the giant reed, Arundo donax.</title>
        <authorList>
            <person name="Barrero R.A."/>
            <person name="Guerrero F.D."/>
            <person name="Moolhuijzen P."/>
            <person name="Goolsby J.A."/>
            <person name="Tidwell J."/>
            <person name="Bellgard S.E."/>
            <person name="Bellgard M.I."/>
        </authorList>
    </citation>
    <scope>NUCLEOTIDE SEQUENCE</scope>
    <source>
        <tissue evidence="1">Shoot tissue taken approximately 20 cm above the soil surface</tissue>
    </source>
</reference>
<accession>A0A0A9HXS6</accession>
<dbReference type="EMBL" id="GBRH01160178">
    <property type="protein sequence ID" value="JAE37718.1"/>
    <property type="molecule type" value="Transcribed_RNA"/>
</dbReference>
<evidence type="ECO:0000313" key="1">
    <source>
        <dbReference type="EMBL" id="JAE37718.1"/>
    </source>
</evidence>
<dbReference type="AlphaFoldDB" id="A0A0A9HXS6"/>
<protein>
    <submittedName>
        <fullName evidence="1">Uncharacterized protein</fullName>
    </submittedName>
</protein>
<proteinExistence type="predicted"/>
<sequence length="120" mass="12263">MIATAESARSRMTATTESVRSTAARCTAAGSTVAMDWVEAICAAAGLNVVALWRLAVGSSTVARRAAGCCMEVERWAASLRAADGCAVAGAPSEASIRGSSSIVVVRNSATVGDRSPMRR</sequence>
<name>A0A0A9HXS6_ARUDO</name>
<organism evidence="1">
    <name type="scientific">Arundo donax</name>
    <name type="common">Giant reed</name>
    <name type="synonym">Donax arundinaceus</name>
    <dbReference type="NCBI Taxonomy" id="35708"/>
    <lineage>
        <taxon>Eukaryota</taxon>
        <taxon>Viridiplantae</taxon>
        <taxon>Streptophyta</taxon>
        <taxon>Embryophyta</taxon>
        <taxon>Tracheophyta</taxon>
        <taxon>Spermatophyta</taxon>
        <taxon>Magnoliopsida</taxon>
        <taxon>Liliopsida</taxon>
        <taxon>Poales</taxon>
        <taxon>Poaceae</taxon>
        <taxon>PACMAD clade</taxon>
        <taxon>Arundinoideae</taxon>
        <taxon>Arundineae</taxon>
        <taxon>Arundo</taxon>
    </lineage>
</organism>